<reference evidence="1 2" key="1">
    <citation type="journal article" date="2018" name="Sci. Rep.">
        <title>Characterisation of pathogen-specific regions and novel effector candidates in Fusarium oxysporum f. sp. cepae.</title>
        <authorList>
            <person name="Armitage A.D."/>
            <person name="Taylor A."/>
            <person name="Sobczyk M.K."/>
            <person name="Baxter L."/>
            <person name="Greenfield B.P."/>
            <person name="Bates H.J."/>
            <person name="Wilson F."/>
            <person name="Jackson A.C."/>
            <person name="Ott S."/>
            <person name="Harrison R.J."/>
            <person name="Clarkson J.P."/>
        </authorList>
    </citation>
    <scope>NUCLEOTIDE SEQUENCE [LARGE SCALE GENOMIC DNA]</scope>
    <source>
        <strain evidence="1 2">Fo_A28</strain>
    </source>
</reference>
<dbReference type="AlphaFoldDB" id="A0A420NLE0"/>
<proteinExistence type="predicted"/>
<gene>
    <name evidence="1" type="ORF">BFJ68_g17665</name>
</gene>
<dbReference type="Proteomes" id="UP000285860">
    <property type="component" value="Unassembled WGS sequence"/>
</dbReference>
<organism evidence="1 2">
    <name type="scientific">Fusarium oxysporum</name>
    <name type="common">Fusarium vascular wilt</name>
    <dbReference type="NCBI Taxonomy" id="5507"/>
    <lineage>
        <taxon>Eukaryota</taxon>
        <taxon>Fungi</taxon>
        <taxon>Dikarya</taxon>
        <taxon>Ascomycota</taxon>
        <taxon>Pezizomycotina</taxon>
        <taxon>Sordariomycetes</taxon>
        <taxon>Hypocreomycetidae</taxon>
        <taxon>Hypocreales</taxon>
        <taxon>Nectriaceae</taxon>
        <taxon>Fusarium</taxon>
        <taxon>Fusarium oxysporum species complex</taxon>
    </lineage>
</organism>
<protein>
    <submittedName>
        <fullName evidence="1">Uncharacterized protein</fullName>
    </submittedName>
</protein>
<dbReference type="EMBL" id="MRCY01000668">
    <property type="protein sequence ID" value="RKK81104.1"/>
    <property type="molecule type" value="Genomic_DNA"/>
</dbReference>
<accession>A0A420NLE0</accession>
<sequence length="69" mass="8055">MEPATPLMNDETETLSRMTPVEAFLATPASSVRSETPQDPEHQYLWRCFPDHVWSQRVRDTSSWVWDFG</sequence>
<evidence type="ECO:0000313" key="2">
    <source>
        <dbReference type="Proteomes" id="UP000285860"/>
    </source>
</evidence>
<comment type="caution">
    <text evidence="1">The sequence shown here is derived from an EMBL/GenBank/DDBJ whole genome shotgun (WGS) entry which is preliminary data.</text>
</comment>
<dbReference type="VEuPathDB" id="FungiDB:FOXG_21518"/>
<evidence type="ECO:0000313" key="1">
    <source>
        <dbReference type="EMBL" id="RKK81104.1"/>
    </source>
</evidence>
<feature type="non-terminal residue" evidence="1">
    <location>
        <position position="69"/>
    </location>
</feature>
<dbReference type="VEuPathDB" id="FungiDB:HZS61_006544"/>
<name>A0A420NLE0_FUSOX</name>